<comment type="caution">
    <text evidence="4">The sequence shown here is derived from an EMBL/GenBank/DDBJ whole genome shotgun (WGS) entry which is preliminary data.</text>
</comment>
<feature type="signal peptide" evidence="2">
    <location>
        <begin position="1"/>
        <end position="24"/>
    </location>
</feature>
<dbReference type="SMART" id="SM00554">
    <property type="entry name" value="FAS1"/>
    <property type="match status" value="2"/>
</dbReference>
<dbReference type="Pfam" id="PF02469">
    <property type="entry name" value="Fasciclin"/>
    <property type="match status" value="2"/>
</dbReference>
<proteinExistence type="inferred from homology"/>
<organism evidence="4 5">
    <name type="scientific">Canavalia gladiata</name>
    <name type="common">Sword bean</name>
    <name type="synonym">Dolichos gladiatus</name>
    <dbReference type="NCBI Taxonomy" id="3824"/>
    <lineage>
        <taxon>Eukaryota</taxon>
        <taxon>Viridiplantae</taxon>
        <taxon>Streptophyta</taxon>
        <taxon>Embryophyta</taxon>
        <taxon>Tracheophyta</taxon>
        <taxon>Spermatophyta</taxon>
        <taxon>Magnoliopsida</taxon>
        <taxon>eudicotyledons</taxon>
        <taxon>Gunneridae</taxon>
        <taxon>Pentapetalae</taxon>
        <taxon>rosids</taxon>
        <taxon>fabids</taxon>
        <taxon>Fabales</taxon>
        <taxon>Fabaceae</taxon>
        <taxon>Papilionoideae</taxon>
        <taxon>50 kb inversion clade</taxon>
        <taxon>NPAAA clade</taxon>
        <taxon>indigoferoid/millettioid clade</taxon>
        <taxon>Phaseoleae</taxon>
        <taxon>Canavalia</taxon>
    </lineage>
</organism>
<dbReference type="PANTHER" id="PTHR33985">
    <property type="entry name" value="OS02G0491300 PROTEIN-RELATED"/>
    <property type="match status" value="1"/>
</dbReference>
<gene>
    <name evidence="4" type="ORF">VNO77_42368</name>
</gene>
<dbReference type="PROSITE" id="PS50213">
    <property type="entry name" value="FAS1"/>
    <property type="match status" value="2"/>
</dbReference>
<accession>A0AAN9K0W3</accession>
<dbReference type="Proteomes" id="UP001367508">
    <property type="component" value="Unassembled WGS sequence"/>
</dbReference>
<dbReference type="AlphaFoldDB" id="A0AAN9K0W3"/>
<dbReference type="PANTHER" id="PTHR33985:SF17">
    <property type="entry name" value="FASCICLIN-LIKE ARABINOGALACTAN PROTEIN 20"/>
    <property type="match status" value="1"/>
</dbReference>
<sequence length="353" mass="38855">MASTTLLTLSLLLLLLSLSTLSSSSTSSTVLDAAEILSTSGFETMALNLELASQTLQTRSLTIFAPTDFAFKQIPHLPLSLLRYHLLPHAFSLHSLTSLPFGANIPTLLSGHSLTVTTTPHRVSINNITVNPSPIFHNHHLVIFATENFFDPYFQLPAKTPSTCFPSKNNEAFSFKEASSVLRSRGCSLMASLLDLQFPDGNRRQLTLFAPLDQALTNQIAGNLSHFPVIVHRHLVPCKILRSDLVNLEDGTLIGTYERGFVLNVTNSGTEDTPLLNGVPVIFPELYRSDWLVVHGLQEVLSVHTGIGNRARQYSDPVSEAAQDAKDSSSLFEFDVHSDVENSPQHYRFSVFN</sequence>
<evidence type="ECO:0000259" key="3">
    <source>
        <dbReference type="PROSITE" id="PS50213"/>
    </source>
</evidence>
<dbReference type="SUPFAM" id="SSF82153">
    <property type="entry name" value="FAS1 domain"/>
    <property type="match status" value="2"/>
</dbReference>
<keyword evidence="5" id="KW-1185">Reference proteome</keyword>
<dbReference type="Gene3D" id="2.30.180.10">
    <property type="entry name" value="FAS1 domain"/>
    <property type="match status" value="1"/>
</dbReference>
<comment type="similarity">
    <text evidence="1">Belongs to the fasciclin-like AGP family.</text>
</comment>
<feature type="chain" id="PRO_5042849301" description="FAS1 domain-containing protein" evidence="2">
    <location>
        <begin position="25"/>
        <end position="353"/>
    </location>
</feature>
<evidence type="ECO:0000256" key="2">
    <source>
        <dbReference type="SAM" id="SignalP"/>
    </source>
</evidence>
<evidence type="ECO:0000256" key="1">
    <source>
        <dbReference type="ARBA" id="ARBA00007843"/>
    </source>
</evidence>
<feature type="domain" description="FAS1" evidence="3">
    <location>
        <begin position="162"/>
        <end position="301"/>
    </location>
</feature>
<dbReference type="InterPro" id="IPR052806">
    <property type="entry name" value="Fasciclin-like_AGP"/>
</dbReference>
<feature type="domain" description="FAS1" evidence="3">
    <location>
        <begin position="26"/>
        <end position="149"/>
    </location>
</feature>
<evidence type="ECO:0000313" key="5">
    <source>
        <dbReference type="Proteomes" id="UP001367508"/>
    </source>
</evidence>
<reference evidence="4 5" key="1">
    <citation type="submission" date="2024-01" db="EMBL/GenBank/DDBJ databases">
        <title>The genomes of 5 underutilized Papilionoideae crops provide insights into root nodulation and disease resistanc.</title>
        <authorList>
            <person name="Jiang F."/>
        </authorList>
    </citation>
    <scope>NUCLEOTIDE SEQUENCE [LARGE SCALE GENOMIC DNA]</scope>
    <source>
        <strain evidence="4">LVBAO_FW01</strain>
        <tissue evidence="4">Leaves</tissue>
    </source>
</reference>
<evidence type="ECO:0000313" key="4">
    <source>
        <dbReference type="EMBL" id="KAK7308742.1"/>
    </source>
</evidence>
<keyword evidence="2" id="KW-0732">Signal</keyword>
<dbReference type="InterPro" id="IPR036378">
    <property type="entry name" value="FAS1_dom_sf"/>
</dbReference>
<name>A0AAN9K0W3_CANGL</name>
<protein>
    <recommendedName>
        <fullName evidence="3">FAS1 domain-containing protein</fullName>
    </recommendedName>
</protein>
<dbReference type="InterPro" id="IPR000782">
    <property type="entry name" value="FAS1_domain"/>
</dbReference>
<dbReference type="EMBL" id="JAYMYQ010000010">
    <property type="protein sequence ID" value="KAK7308742.1"/>
    <property type="molecule type" value="Genomic_DNA"/>
</dbReference>